<evidence type="ECO:0000256" key="6">
    <source>
        <dbReference type="ARBA" id="ARBA00023242"/>
    </source>
</evidence>
<feature type="domain" description="Non-structural maintenance of chromosome element 4 C-terminal" evidence="8">
    <location>
        <begin position="198"/>
        <end position="275"/>
    </location>
</feature>
<evidence type="ECO:0000256" key="7">
    <source>
        <dbReference type="RuleBase" id="RU365071"/>
    </source>
</evidence>
<keyword evidence="4 7" id="KW-0233">DNA recombination</keyword>
<comment type="subunit">
    <text evidence="7">Component of the SMC5-SMC6 complex.</text>
</comment>
<name>A0AB34KAN2_PRYPA</name>
<comment type="subcellular location">
    <subcellularLocation>
        <location evidence="1 7">Nucleus</location>
    </subcellularLocation>
</comment>
<dbReference type="GO" id="GO:0006281">
    <property type="term" value="P:DNA repair"/>
    <property type="evidence" value="ECO:0007669"/>
    <property type="project" value="UniProtKB-UniRule"/>
</dbReference>
<dbReference type="InterPro" id="IPR027786">
    <property type="entry name" value="Nse4/EID"/>
</dbReference>
<organism evidence="9 10">
    <name type="scientific">Prymnesium parvum</name>
    <name type="common">Toxic golden alga</name>
    <dbReference type="NCBI Taxonomy" id="97485"/>
    <lineage>
        <taxon>Eukaryota</taxon>
        <taxon>Haptista</taxon>
        <taxon>Haptophyta</taxon>
        <taxon>Prymnesiophyceae</taxon>
        <taxon>Prymnesiales</taxon>
        <taxon>Prymnesiaceae</taxon>
        <taxon>Prymnesium</taxon>
    </lineage>
</organism>
<evidence type="ECO:0000256" key="1">
    <source>
        <dbReference type="ARBA" id="ARBA00004123"/>
    </source>
</evidence>
<accession>A0AB34KAN2</accession>
<evidence type="ECO:0000256" key="2">
    <source>
        <dbReference type="ARBA" id="ARBA00008997"/>
    </source>
</evidence>
<dbReference type="AlphaFoldDB" id="A0AB34KAN2"/>
<keyword evidence="5 7" id="KW-0234">DNA repair</keyword>
<dbReference type="InterPro" id="IPR014854">
    <property type="entry name" value="Nse4_C"/>
</dbReference>
<dbReference type="GO" id="GO:0030915">
    <property type="term" value="C:Smc5-Smc6 complex"/>
    <property type="evidence" value="ECO:0007669"/>
    <property type="project" value="UniProtKB-UniRule"/>
</dbReference>
<dbReference type="EMBL" id="JBGBPQ010000001">
    <property type="protein sequence ID" value="KAL1530188.1"/>
    <property type="molecule type" value="Genomic_DNA"/>
</dbReference>
<dbReference type="PANTHER" id="PTHR16140">
    <property type="entry name" value="NON-STRUCTURAL MAINTENANCE OF CHROMOSOMES ELEMENT 4"/>
    <property type="match status" value="1"/>
</dbReference>
<reference evidence="9 10" key="1">
    <citation type="journal article" date="2024" name="Science">
        <title>Giant polyketide synthase enzymes in the biosynthesis of giant marine polyether toxins.</title>
        <authorList>
            <person name="Fallon T.R."/>
            <person name="Shende V.V."/>
            <person name="Wierzbicki I.H."/>
            <person name="Pendleton A.L."/>
            <person name="Watervoot N.F."/>
            <person name="Auber R.P."/>
            <person name="Gonzalez D.J."/>
            <person name="Wisecaver J.H."/>
            <person name="Moore B.S."/>
        </authorList>
    </citation>
    <scope>NUCLEOTIDE SEQUENCE [LARGE SCALE GENOMIC DNA]</scope>
    <source>
        <strain evidence="9 10">12B1</strain>
    </source>
</reference>
<keyword evidence="10" id="KW-1185">Reference proteome</keyword>
<keyword evidence="6 7" id="KW-0539">Nucleus</keyword>
<dbReference type="GO" id="GO:0005634">
    <property type="term" value="C:nucleus"/>
    <property type="evidence" value="ECO:0007669"/>
    <property type="project" value="UniProtKB-SubCell"/>
</dbReference>
<evidence type="ECO:0000313" key="10">
    <source>
        <dbReference type="Proteomes" id="UP001515480"/>
    </source>
</evidence>
<evidence type="ECO:0000259" key="8">
    <source>
        <dbReference type="Pfam" id="PF08743"/>
    </source>
</evidence>
<evidence type="ECO:0000313" key="9">
    <source>
        <dbReference type="EMBL" id="KAL1530188.1"/>
    </source>
</evidence>
<protein>
    <recommendedName>
        <fullName evidence="7">Non-structural maintenance of chromosomes element 4</fullName>
    </recommendedName>
</protein>
<evidence type="ECO:0000256" key="4">
    <source>
        <dbReference type="ARBA" id="ARBA00023172"/>
    </source>
</evidence>
<dbReference type="Pfam" id="PF08743">
    <property type="entry name" value="Nse4_C"/>
    <property type="match status" value="1"/>
</dbReference>
<gene>
    <name evidence="9" type="ORF">AB1Y20_001104</name>
</gene>
<sequence length="306" mass="33743">MAQDAAHRQKLRQLNEIVDSQRHQLTSVSSCKISSIQGDADRIFSCSSHDSRAAVLDTCIIRKLAQCGAEQAGNLDKTSPEQWVSSFIGAYSLGGSNKINWMRFGKDVREDGLFTVTPGTTFLFGCYAGPADNKKPRAERKPRDRTTSAPLEVVSSVDVARLQEQHEDKAQVARIKVLMRTLKEHAQAADAAGRGARVNLFELILHPTSFSQTVENLFDLAFQIKEGCVSIQTCNGTAFVCPAKYATAQDYSSGVVKTQNIVKIDYKTYRALVKKWCKGCSGLLPDRDGRPGVNDEEPPTQRQRTS</sequence>
<dbReference type="PANTHER" id="PTHR16140:SF0">
    <property type="entry name" value="NON-STRUCTURAL MAINTENANCE OF CHROMOSOMES ELEMENT 4"/>
    <property type="match status" value="1"/>
</dbReference>
<evidence type="ECO:0000256" key="3">
    <source>
        <dbReference type="ARBA" id="ARBA00022763"/>
    </source>
</evidence>
<comment type="caution">
    <text evidence="9">The sequence shown here is derived from an EMBL/GenBank/DDBJ whole genome shotgun (WGS) entry which is preliminary data.</text>
</comment>
<dbReference type="Proteomes" id="UP001515480">
    <property type="component" value="Unassembled WGS sequence"/>
</dbReference>
<keyword evidence="3 7" id="KW-0227">DNA damage</keyword>
<comment type="function">
    <text evidence="7">Component of the SMC5-SMC6 complex, that promotes sister chromatid alignment after DNA damage and facilitates double-stranded DNA breaks (DSBs) repair via homologous recombination between sister chromatids.</text>
</comment>
<proteinExistence type="inferred from homology"/>
<evidence type="ECO:0000256" key="5">
    <source>
        <dbReference type="ARBA" id="ARBA00023204"/>
    </source>
</evidence>
<comment type="similarity">
    <text evidence="2 7">Belongs to the NSE4 family.</text>
</comment>
<dbReference type="GO" id="GO:0006310">
    <property type="term" value="P:DNA recombination"/>
    <property type="evidence" value="ECO:0007669"/>
    <property type="project" value="UniProtKB-UniRule"/>
</dbReference>